<sequence length="85" mass="9464">MNLYEVLADNSSFVQAATAESAKYEDSFDTDSSPDSEPAWIPPSFEEVAADLGCHDCEACYRGWCRAVSSRGFYNIRLLRDCPKS</sequence>
<proteinExistence type="predicted"/>
<dbReference type="STRING" id="706587.Desti_0996"/>
<organism evidence="1 2">
    <name type="scientific">Desulfomonile tiedjei (strain ATCC 49306 / DSM 6799 / DCB-1)</name>
    <dbReference type="NCBI Taxonomy" id="706587"/>
    <lineage>
        <taxon>Bacteria</taxon>
        <taxon>Pseudomonadati</taxon>
        <taxon>Thermodesulfobacteriota</taxon>
        <taxon>Desulfomonilia</taxon>
        <taxon>Desulfomonilales</taxon>
        <taxon>Desulfomonilaceae</taxon>
        <taxon>Desulfomonile</taxon>
    </lineage>
</organism>
<reference evidence="2" key="1">
    <citation type="submission" date="2012-06" db="EMBL/GenBank/DDBJ databases">
        <title>Complete sequence of chromosome of Desulfomonile tiedjei DSM 6799.</title>
        <authorList>
            <person name="Lucas S."/>
            <person name="Copeland A."/>
            <person name="Lapidus A."/>
            <person name="Glavina del Rio T."/>
            <person name="Dalin E."/>
            <person name="Tice H."/>
            <person name="Bruce D."/>
            <person name="Goodwin L."/>
            <person name="Pitluck S."/>
            <person name="Peters L."/>
            <person name="Ovchinnikova G."/>
            <person name="Zeytun A."/>
            <person name="Lu M."/>
            <person name="Kyrpides N."/>
            <person name="Mavromatis K."/>
            <person name="Ivanova N."/>
            <person name="Brettin T."/>
            <person name="Detter J.C."/>
            <person name="Han C."/>
            <person name="Larimer F."/>
            <person name="Land M."/>
            <person name="Hauser L."/>
            <person name="Markowitz V."/>
            <person name="Cheng J.-F."/>
            <person name="Hugenholtz P."/>
            <person name="Woyke T."/>
            <person name="Wu D."/>
            <person name="Spring S."/>
            <person name="Schroeder M."/>
            <person name="Brambilla E."/>
            <person name="Klenk H.-P."/>
            <person name="Eisen J.A."/>
        </authorList>
    </citation>
    <scope>NUCLEOTIDE SEQUENCE [LARGE SCALE GENOMIC DNA]</scope>
    <source>
        <strain evidence="2">ATCC 49306 / DSM 6799 / DCB-1</strain>
    </source>
</reference>
<dbReference type="Proteomes" id="UP000006055">
    <property type="component" value="Chromosome"/>
</dbReference>
<keyword evidence="2" id="KW-1185">Reference proteome</keyword>
<name>I4C2C3_DESTA</name>
<evidence type="ECO:0000313" key="2">
    <source>
        <dbReference type="Proteomes" id="UP000006055"/>
    </source>
</evidence>
<protein>
    <submittedName>
        <fullName evidence="1">Uncharacterized protein</fullName>
    </submittedName>
</protein>
<evidence type="ECO:0000313" key="1">
    <source>
        <dbReference type="EMBL" id="AFM23714.1"/>
    </source>
</evidence>
<gene>
    <name evidence="1" type="ordered locus">Desti_0996</name>
</gene>
<dbReference type="HOGENOM" id="CLU_2507291_0_0_7"/>
<dbReference type="EMBL" id="CP003360">
    <property type="protein sequence ID" value="AFM23714.1"/>
    <property type="molecule type" value="Genomic_DNA"/>
</dbReference>
<accession>I4C2C3</accession>
<dbReference type="KEGG" id="dti:Desti_0996"/>
<dbReference type="AlphaFoldDB" id="I4C2C3"/>